<feature type="transmembrane region" description="Helical" evidence="7">
    <location>
        <begin position="450"/>
        <end position="470"/>
    </location>
</feature>
<evidence type="ECO:0000256" key="3">
    <source>
        <dbReference type="ARBA" id="ARBA00022692"/>
    </source>
</evidence>
<evidence type="ECO:0000256" key="6">
    <source>
        <dbReference type="SAM" id="MobiDB-lite"/>
    </source>
</evidence>
<evidence type="ECO:0000256" key="1">
    <source>
        <dbReference type="ARBA" id="ARBA00004141"/>
    </source>
</evidence>
<feature type="transmembrane region" description="Helical" evidence="7">
    <location>
        <begin position="594"/>
        <end position="615"/>
    </location>
</feature>
<feature type="transmembrane region" description="Helical" evidence="7">
    <location>
        <begin position="410"/>
        <end position="430"/>
    </location>
</feature>
<feature type="region of interest" description="Disordered" evidence="6">
    <location>
        <begin position="1"/>
        <end position="91"/>
    </location>
</feature>
<dbReference type="PANTHER" id="PTHR22950:SF666">
    <property type="entry name" value="VACUOLAR AMINO ACID TRANSPORTER 4"/>
    <property type="match status" value="1"/>
</dbReference>
<keyword evidence="5 7" id="KW-0472">Membrane</keyword>
<feature type="transmembrane region" description="Helical" evidence="7">
    <location>
        <begin position="525"/>
        <end position="550"/>
    </location>
</feature>
<evidence type="ECO:0000313" key="10">
    <source>
        <dbReference type="Proteomes" id="UP001219567"/>
    </source>
</evidence>
<accession>A0AAJ5YUL1</accession>
<dbReference type="EMBL" id="CP119945">
    <property type="protein sequence ID" value="WFC99578.1"/>
    <property type="molecule type" value="Genomic_DNA"/>
</dbReference>
<proteinExistence type="inferred from homology"/>
<feature type="transmembrane region" description="Helical" evidence="7">
    <location>
        <begin position="299"/>
        <end position="323"/>
    </location>
</feature>
<reference evidence="9 10" key="1">
    <citation type="submission" date="2023-03" db="EMBL/GenBank/DDBJ databases">
        <title>Mating type loci evolution in Malassezia.</title>
        <authorList>
            <person name="Coelho M.A."/>
        </authorList>
    </citation>
    <scope>NUCLEOTIDE SEQUENCE [LARGE SCALE GENOMIC DNA]</scope>
    <source>
        <strain evidence="9 10">CBS 9725</strain>
    </source>
</reference>
<organism evidence="9 10">
    <name type="scientific">Malassezia yamatoensis</name>
    <dbReference type="NCBI Taxonomy" id="253288"/>
    <lineage>
        <taxon>Eukaryota</taxon>
        <taxon>Fungi</taxon>
        <taxon>Dikarya</taxon>
        <taxon>Basidiomycota</taxon>
        <taxon>Ustilaginomycotina</taxon>
        <taxon>Malasseziomycetes</taxon>
        <taxon>Malasseziales</taxon>
        <taxon>Malasseziaceae</taxon>
        <taxon>Malassezia</taxon>
    </lineage>
</organism>
<keyword evidence="4 7" id="KW-1133">Transmembrane helix</keyword>
<comment type="similarity">
    <text evidence="2">Belongs to the amino acid/polyamine transporter 2 family.</text>
</comment>
<dbReference type="Proteomes" id="UP001219567">
    <property type="component" value="Chromosome 3"/>
</dbReference>
<protein>
    <recommendedName>
        <fullName evidence="8">Amino acid transporter transmembrane domain-containing protein</fullName>
    </recommendedName>
</protein>
<keyword evidence="3 7" id="KW-0812">Transmembrane</keyword>
<feature type="domain" description="Amino acid transporter transmembrane" evidence="8">
    <location>
        <begin position="266"/>
        <end position="646"/>
    </location>
</feature>
<evidence type="ECO:0000256" key="5">
    <source>
        <dbReference type="ARBA" id="ARBA00023136"/>
    </source>
</evidence>
<gene>
    <name evidence="9" type="ORF">MYAM1_002323</name>
</gene>
<feature type="transmembrane region" description="Helical" evidence="7">
    <location>
        <begin position="627"/>
        <end position="645"/>
    </location>
</feature>
<dbReference type="PANTHER" id="PTHR22950">
    <property type="entry name" value="AMINO ACID TRANSPORTER"/>
    <property type="match status" value="1"/>
</dbReference>
<dbReference type="GO" id="GO:0005774">
    <property type="term" value="C:vacuolar membrane"/>
    <property type="evidence" value="ECO:0007669"/>
    <property type="project" value="TreeGrafter"/>
</dbReference>
<feature type="compositionally biased region" description="Basic and acidic residues" evidence="6">
    <location>
        <begin position="43"/>
        <end position="64"/>
    </location>
</feature>
<feature type="transmembrane region" description="Helical" evidence="7">
    <location>
        <begin position="380"/>
        <end position="398"/>
    </location>
</feature>
<feature type="transmembrane region" description="Helical" evidence="7">
    <location>
        <begin position="269"/>
        <end position="293"/>
    </location>
</feature>
<feature type="transmembrane region" description="Helical" evidence="7">
    <location>
        <begin position="571"/>
        <end position="588"/>
    </location>
</feature>
<dbReference type="AlphaFoldDB" id="A0AAJ5YUL1"/>
<evidence type="ECO:0000259" key="8">
    <source>
        <dbReference type="Pfam" id="PF01490"/>
    </source>
</evidence>
<keyword evidence="10" id="KW-1185">Reference proteome</keyword>
<dbReference type="InterPro" id="IPR013057">
    <property type="entry name" value="AA_transpt_TM"/>
</dbReference>
<feature type="region of interest" description="Disordered" evidence="6">
    <location>
        <begin position="133"/>
        <end position="152"/>
    </location>
</feature>
<comment type="subcellular location">
    <subcellularLocation>
        <location evidence="1">Membrane</location>
        <topology evidence="1">Multi-pass membrane protein</topology>
    </subcellularLocation>
</comment>
<evidence type="ECO:0000256" key="4">
    <source>
        <dbReference type="ARBA" id="ARBA00022989"/>
    </source>
</evidence>
<evidence type="ECO:0000313" key="9">
    <source>
        <dbReference type="EMBL" id="WFC99578.1"/>
    </source>
</evidence>
<sequence>MGTKSREESKGKSAGNEADEVPERPQLLQRTSSMTSGAEEFDEHPLPDEHKAKIVEKYLVRPETESETSSVNDNGQEEEELTTESAQPNRSSIVDANASSLTQLPVDDEAYQGAHHMQGGAITDDLYRWAHQNKRPRRPRSESMHEINTSSIEAPVERDLVKQPGGFRRSFVLNQAAEQGKAPPRALKSFVDFLMLYGHFAGEHLEDLESEPTDVVEEFANEEGHAAEVAGHAPGQGTTEASQLLSYNVHGEIPAYRPRPRRKQGEASVLDAVLMLLKSFVGTGILFLGKAFFNGGILFSTLVLCAIAMISLWSFLLLVKVNLRYPVGFGDMGGLLYGAHMRNAILFSIVFSQLGFVAAYTVFIAENTQSFVLSMTECRTQLSIGFLIFLQCLIYLPLSLVRRIAKLSSAALIADVFILAGIFYLFYYEIDHLAKDGIAKVVLFNRVDFPLLIGTAVFTFEGIGLVIPITDSMKEPQKFPRALTGVMIGIMVLFSVSGVLSYAAFGPEIQTVVFSNLPRDSRFVQAIQIFYSLAIMLSLPLQLFPALSILELGLFRRSGKYDMRIKMEKNFFRFLVVIFSMICAWVGADDLDKFVSLIGSVACVPLAFIYPPLLHLRGCARTRFEKAMDIALAAFGLGCAIFAGGQTLQMMLAPSGVKPEAVCIAPGLS</sequence>
<dbReference type="Pfam" id="PF01490">
    <property type="entry name" value="Aa_trans"/>
    <property type="match status" value="1"/>
</dbReference>
<name>A0AAJ5YUL1_9BASI</name>
<feature type="transmembrane region" description="Helical" evidence="7">
    <location>
        <begin position="344"/>
        <end position="365"/>
    </location>
</feature>
<dbReference type="GO" id="GO:0015179">
    <property type="term" value="F:L-amino acid transmembrane transporter activity"/>
    <property type="evidence" value="ECO:0007669"/>
    <property type="project" value="TreeGrafter"/>
</dbReference>
<evidence type="ECO:0000256" key="2">
    <source>
        <dbReference type="ARBA" id="ARBA00008066"/>
    </source>
</evidence>
<feature type="compositionally biased region" description="Basic and acidic residues" evidence="6">
    <location>
        <begin position="1"/>
        <end position="11"/>
    </location>
</feature>
<evidence type="ECO:0000256" key="7">
    <source>
        <dbReference type="SAM" id="Phobius"/>
    </source>
</evidence>
<feature type="transmembrane region" description="Helical" evidence="7">
    <location>
        <begin position="482"/>
        <end position="505"/>
    </location>
</feature>